<evidence type="ECO:0000256" key="3">
    <source>
        <dbReference type="ARBA" id="ARBA00022679"/>
    </source>
</evidence>
<dbReference type="Gene3D" id="3.40.50.150">
    <property type="entry name" value="Vaccinia Virus protein VP39"/>
    <property type="match status" value="1"/>
</dbReference>
<dbReference type="InterPro" id="IPR029063">
    <property type="entry name" value="SAM-dependent_MTases_sf"/>
</dbReference>
<dbReference type="Pfam" id="PF04072">
    <property type="entry name" value="LCM"/>
    <property type="match status" value="1"/>
</dbReference>
<keyword evidence="4" id="KW-0949">S-adenosyl-L-methionine</keyword>
<dbReference type="PANTHER" id="PTHR43619">
    <property type="entry name" value="S-ADENOSYL-L-METHIONINE-DEPENDENT METHYLTRANSFERASE YKTD-RELATED"/>
    <property type="match status" value="1"/>
</dbReference>
<dbReference type="InterPro" id="IPR007213">
    <property type="entry name" value="Ppm1/Ppm2/Tcmp"/>
</dbReference>
<proteinExistence type="inferred from homology"/>
<accession>A0ABV4BR71</accession>
<dbReference type="InterPro" id="IPR011610">
    <property type="entry name" value="SAM_mthyl_Trfase_ML2640-like"/>
</dbReference>
<keyword evidence="3 5" id="KW-0808">Transferase</keyword>
<evidence type="ECO:0000256" key="1">
    <source>
        <dbReference type="ARBA" id="ARBA00008138"/>
    </source>
</evidence>
<sequence>MNQKSMTALVSAFSRAYHSVQNEEKVFDDYLAKDILTQDEYEQIASNMSKGIKFFNPSFEGTQDEALRWIVDNQLSPTPLGRGAFAEGLLKNAVQNGTRQYLIFAAGYDTFAYRQPDWASKIKIFEIDHPATGGDKQKRIKLLAVEKPANLYYVSADFIRNNWRSNLLSCVEFDKSTISFCSLLGISYYLSKQVFAETVNTISSFIPKGSSIVFDYNDENTYTDRAGERAKKQAAMAAAVSEKMLASYSFMELEKLLAESNFTIYENLTPNEITEQYFKKYNKANPSHQITAFDNVNYCFAVKK</sequence>
<reference evidence="5 6" key="1">
    <citation type="submission" date="2024-08" db="EMBL/GenBank/DDBJ databases">
        <title>Clostridium lapicellarii sp. nov., and Clostridium renhuaiense sp. nov., two species isolated from the mud in a fermentation cellar used for producing sauce-flavour Chinese liquors.</title>
        <authorList>
            <person name="Yang F."/>
            <person name="Wang H."/>
            <person name="Chen L.Q."/>
            <person name="Zhou N."/>
            <person name="Lu J.J."/>
            <person name="Pu X.X."/>
            <person name="Wan B."/>
            <person name="Wang L."/>
            <person name="Liu S.J."/>
        </authorList>
    </citation>
    <scope>NUCLEOTIDE SEQUENCE [LARGE SCALE GENOMIC DNA]</scope>
    <source>
        <strain evidence="5 6">MT-5</strain>
    </source>
</reference>
<evidence type="ECO:0000256" key="2">
    <source>
        <dbReference type="ARBA" id="ARBA00022603"/>
    </source>
</evidence>
<gene>
    <name evidence="5" type="ORF">AB8U03_07355</name>
</gene>
<dbReference type="RefSeq" id="WP_369703901.1">
    <property type="nucleotide sequence ID" value="NZ_JBGEWD010000005.1"/>
</dbReference>
<organism evidence="5 6">
    <name type="scientific">Clostridium moutaii</name>
    <dbReference type="NCBI Taxonomy" id="3240932"/>
    <lineage>
        <taxon>Bacteria</taxon>
        <taxon>Bacillati</taxon>
        <taxon>Bacillota</taxon>
        <taxon>Clostridia</taxon>
        <taxon>Eubacteriales</taxon>
        <taxon>Clostridiaceae</taxon>
        <taxon>Clostridium</taxon>
    </lineage>
</organism>
<evidence type="ECO:0000256" key="4">
    <source>
        <dbReference type="RuleBase" id="RU362030"/>
    </source>
</evidence>
<dbReference type="NCBIfam" id="TIGR00027">
    <property type="entry name" value="mthyl_TIGR00027"/>
    <property type="match status" value="1"/>
</dbReference>
<protein>
    <recommendedName>
        <fullName evidence="4">S-adenosyl-L-methionine-dependent methyltransferase</fullName>
        <ecNumber evidence="4">2.1.1.-</ecNumber>
    </recommendedName>
</protein>
<dbReference type="Proteomes" id="UP001564657">
    <property type="component" value="Unassembled WGS sequence"/>
</dbReference>
<comment type="caution">
    <text evidence="5">The sequence shown here is derived from an EMBL/GenBank/DDBJ whole genome shotgun (WGS) entry which is preliminary data.</text>
</comment>
<dbReference type="PANTHER" id="PTHR43619:SF2">
    <property type="entry name" value="S-ADENOSYL-L-METHIONINE-DEPENDENT METHYLTRANSFERASES SUPERFAMILY PROTEIN"/>
    <property type="match status" value="1"/>
</dbReference>
<name>A0ABV4BR71_9CLOT</name>
<dbReference type="GO" id="GO:0008168">
    <property type="term" value="F:methyltransferase activity"/>
    <property type="evidence" value="ECO:0007669"/>
    <property type="project" value="UniProtKB-KW"/>
</dbReference>
<dbReference type="GO" id="GO:0032259">
    <property type="term" value="P:methylation"/>
    <property type="evidence" value="ECO:0007669"/>
    <property type="project" value="UniProtKB-KW"/>
</dbReference>
<evidence type="ECO:0000313" key="6">
    <source>
        <dbReference type="Proteomes" id="UP001564657"/>
    </source>
</evidence>
<dbReference type="EMBL" id="JBGEWD010000005">
    <property type="protein sequence ID" value="MEY8000015.1"/>
    <property type="molecule type" value="Genomic_DNA"/>
</dbReference>
<evidence type="ECO:0000313" key="5">
    <source>
        <dbReference type="EMBL" id="MEY8000015.1"/>
    </source>
</evidence>
<keyword evidence="6" id="KW-1185">Reference proteome</keyword>
<keyword evidence="2 4" id="KW-0489">Methyltransferase</keyword>
<comment type="similarity">
    <text evidence="1 4">Belongs to the UPF0677 family.</text>
</comment>
<dbReference type="EC" id="2.1.1.-" evidence="4"/>
<dbReference type="SUPFAM" id="SSF53335">
    <property type="entry name" value="S-adenosyl-L-methionine-dependent methyltransferases"/>
    <property type="match status" value="1"/>
</dbReference>
<comment type="function">
    <text evidence="4">Exhibits S-adenosyl-L-methionine-dependent methyltransferase activity.</text>
</comment>